<comment type="caution">
    <text evidence="8">The sequence shown here is derived from an EMBL/GenBank/DDBJ whole genome shotgun (WGS) entry which is preliminary data.</text>
</comment>
<evidence type="ECO:0000259" key="7">
    <source>
        <dbReference type="Pfam" id="PF00892"/>
    </source>
</evidence>
<evidence type="ECO:0000256" key="3">
    <source>
        <dbReference type="ARBA" id="ARBA00022692"/>
    </source>
</evidence>
<evidence type="ECO:0000256" key="4">
    <source>
        <dbReference type="ARBA" id="ARBA00022989"/>
    </source>
</evidence>
<dbReference type="PANTHER" id="PTHR42920">
    <property type="entry name" value="OS03G0707200 PROTEIN-RELATED"/>
    <property type="match status" value="1"/>
</dbReference>
<feature type="transmembrane region" description="Helical" evidence="6">
    <location>
        <begin position="97"/>
        <end position="116"/>
    </location>
</feature>
<dbReference type="InterPro" id="IPR037185">
    <property type="entry name" value="EmrE-like"/>
</dbReference>
<gene>
    <name evidence="8" type="ORF">EZI54_16870</name>
</gene>
<keyword evidence="9" id="KW-1185">Reference proteome</keyword>
<feature type="transmembrane region" description="Helical" evidence="6">
    <location>
        <begin position="227"/>
        <end position="245"/>
    </location>
</feature>
<feature type="domain" description="EamA" evidence="7">
    <location>
        <begin position="8"/>
        <end position="139"/>
    </location>
</feature>
<dbReference type="PANTHER" id="PTHR42920:SF5">
    <property type="entry name" value="EAMA DOMAIN-CONTAINING PROTEIN"/>
    <property type="match status" value="1"/>
</dbReference>
<evidence type="ECO:0000256" key="1">
    <source>
        <dbReference type="ARBA" id="ARBA00004651"/>
    </source>
</evidence>
<feature type="transmembrane region" description="Helical" evidence="6">
    <location>
        <begin position="67"/>
        <end position="85"/>
    </location>
</feature>
<dbReference type="EMBL" id="SJDL01000030">
    <property type="protein sequence ID" value="TBW51546.1"/>
    <property type="molecule type" value="Genomic_DNA"/>
</dbReference>
<dbReference type="InterPro" id="IPR051258">
    <property type="entry name" value="Diverse_Substrate_Transporter"/>
</dbReference>
<organism evidence="8 9">
    <name type="scientific">Marinobacter halodurans</name>
    <dbReference type="NCBI Taxonomy" id="2528979"/>
    <lineage>
        <taxon>Bacteria</taxon>
        <taxon>Pseudomonadati</taxon>
        <taxon>Pseudomonadota</taxon>
        <taxon>Gammaproteobacteria</taxon>
        <taxon>Pseudomonadales</taxon>
        <taxon>Marinobacteraceae</taxon>
        <taxon>Marinobacter</taxon>
    </lineage>
</organism>
<accession>A0ABY1ZGP0</accession>
<comment type="subcellular location">
    <subcellularLocation>
        <location evidence="1">Cell membrane</location>
        <topology evidence="1">Multi-pass membrane protein</topology>
    </subcellularLocation>
</comment>
<evidence type="ECO:0000313" key="8">
    <source>
        <dbReference type="EMBL" id="TBW51546.1"/>
    </source>
</evidence>
<keyword evidence="3 6" id="KW-0812">Transmembrane</keyword>
<dbReference type="SUPFAM" id="SSF103481">
    <property type="entry name" value="Multidrug resistance efflux transporter EmrE"/>
    <property type="match status" value="2"/>
</dbReference>
<dbReference type="Proteomes" id="UP000313645">
    <property type="component" value="Unassembled WGS sequence"/>
</dbReference>
<reference evidence="8 9" key="1">
    <citation type="submission" date="2019-02" db="EMBL/GenBank/DDBJ databases">
        <title>Marinobacter halodurans sp. nov., a marine bacterium isolated from sea tidal flat.</title>
        <authorList>
            <person name="Yoo Y."/>
            <person name="Lee D.W."/>
            <person name="Kim B.S."/>
            <person name="Kim J.-J."/>
        </authorList>
    </citation>
    <scope>NUCLEOTIDE SEQUENCE [LARGE SCALE GENOMIC DNA]</scope>
    <source>
        <strain evidence="8 9">YJ-S3-2</strain>
    </source>
</reference>
<evidence type="ECO:0000256" key="6">
    <source>
        <dbReference type="SAM" id="Phobius"/>
    </source>
</evidence>
<feature type="transmembrane region" description="Helical" evidence="6">
    <location>
        <begin position="123"/>
        <end position="144"/>
    </location>
</feature>
<evidence type="ECO:0000313" key="9">
    <source>
        <dbReference type="Proteomes" id="UP000313645"/>
    </source>
</evidence>
<protein>
    <submittedName>
        <fullName evidence="8">DMT family transporter</fullName>
    </submittedName>
</protein>
<dbReference type="InterPro" id="IPR000620">
    <property type="entry name" value="EamA_dom"/>
</dbReference>
<evidence type="ECO:0000256" key="5">
    <source>
        <dbReference type="ARBA" id="ARBA00023136"/>
    </source>
</evidence>
<sequence>MNLTDARKADLLLVVVTLLAGIGWIFSKEAVLLMPPLLFMACRFLLAGAILCIAGHRQIARLARNQLRRAAGVGLVFGVAMSFWISGLFLTENVGEGAFLTSLGVVFVPVIARIVFSEAQPMSTWVALPVAISGLALLSLRNGFRPEPGQVLFVLAALIFAFYFTLNTRAANTRIIQRRSGVEQRKERVPALALTAIALVTVGLVTLALSTLRESWQPTIDHFNPMILVWVSLSAILGTAGRFFVQTYAQSLSINSHGVVIMVLEPVWVAIFAAGWFGEVMSGMQAAGCSLIFGALLINRWSSVRKLLLRR</sequence>
<keyword evidence="2" id="KW-1003">Cell membrane</keyword>
<feature type="transmembrane region" description="Helical" evidence="6">
    <location>
        <begin position="37"/>
        <end position="55"/>
    </location>
</feature>
<feature type="transmembrane region" description="Helical" evidence="6">
    <location>
        <begin position="150"/>
        <end position="168"/>
    </location>
</feature>
<dbReference type="Pfam" id="PF00892">
    <property type="entry name" value="EamA"/>
    <property type="match status" value="2"/>
</dbReference>
<feature type="transmembrane region" description="Helical" evidence="6">
    <location>
        <begin position="189"/>
        <end position="212"/>
    </location>
</feature>
<feature type="domain" description="EamA" evidence="7">
    <location>
        <begin position="149"/>
        <end position="298"/>
    </location>
</feature>
<feature type="transmembrane region" description="Helical" evidence="6">
    <location>
        <begin position="283"/>
        <end position="301"/>
    </location>
</feature>
<feature type="transmembrane region" description="Helical" evidence="6">
    <location>
        <begin position="257"/>
        <end position="277"/>
    </location>
</feature>
<keyword evidence="4 6" id="KW-1133">Transmembrane helix</keyword>
<proteinExistence type="predicted"/>
<evidence type="ECO:0000256" key="2">
    <source>
        <dbReference type="ARBA" id="ARBA00022475"/>
    </source>
</evidence>
<dbReference type="RefSeq" id="WP_131483052.1">
    <property type="nucleotide sequence ID" value="NZ_SJDL01000030.1"/>
</dbReference>
<name>A0ABY1ZGP0_9GAMM</name>
<keyword evidence="5 6" id="KW-0472">Membrane</keyword>